<organism evidence="1 2">
    <name type="scientific">Mesorhizobium qingshengii</name>
    <dbReference type="NCBI Taxonomy" id="1165689"/>
    <lineage>
        <taxon>Bacteria</taxon>
        <taxon>Pseudomonadati</taxon>
        <taxon>Pseudomonadota</taxon>
        <taxon>Alphaproteobacteria</taxon>
        <taxon>Hyphomicrobiales</taxon>
        <taxon>Phyllobacteriaceae</taxon>
        <taxon>Mesorhizobium</taxon>
    </lineage>
</organism>
<protein>
    <submittedName>
        <fullName evidence="1">Concanavalin A-like lectin/glucanases superfamily protein</fullName>
    </submittedName>
</protein>
<dbReference type="GO" id="GO:0030246">
    <property type="term" value="F:carbohydrate binding"/>
    <property type="evidence" value="ECO:0007669"/>
    <property type="project" value="UniProtKB-KW"/>
</dbReference>
<proteinExistence type="predicted"/>
<dbReference type="RefSeq" id="WP_091574904.1">
    <property type="nucleotide sequence ID" value="NZ_FMXM01000002.1"/>
</dbReference>
<sequence>MLCSTGMMYGTGSGGGGGGGGDPYFANVVLLLGFEGADGTTSTADESSSAKTVTFNGNAQIDTAQFKFGTSSLLLDGSGDFLSLADSADWDFGSGQFTVEAFVRLSSVDNTYCIASQWSSSTANDAWAFYADNAVINQIRFRFMDSGGTLRDANSGLITNVANQWFHFAADRDATGKVRVYIDGVMVGSATNSQTFRNSPNNLRIGSVEGFPVYDTPGWIDELRITKGVARYASDSGFTVPVTAYPRS</sequence>
<evidence type="ECO:0000313" key="2">
    <source>
        <dbReference type="Proteomes" id="UP000198588"/>
    </source>
</evidence>
<dbReference type="STRING" id="1165689.SAMN02927914_00228"/>
<dbReference type="Pfam" id="PF13385">
    <property type="entry name" value="Laminin_G_3"/>
    <property type="match status" value="1"/>
</dbReference>
<dbReference type="SUPFAM" id="SSF49899">
    <property type="entry name" value="Concanavalin A-like lectins/glucanases"/>
    <property type="match status" value="1"/>
</dbReference>
<keyword evidence="1" id="KW-0430">Lectin</keyword>
<dbReference type="EMBL" id="FMXM01000002">
    <property type="protein sequence ID" value="SDA40336.1"/>
    <property type="molecule type" value="Genomic_DNA"/>
</dbReference>
<dbReference type="Proteomes" id="UP000198588">
    <property type="component" value="Unassembled WGS sequence"/>
</dbReference>
<gene>
    <name evidence="1" type="ORF">SAMN02927914_00228</name>
</gene>
<dbReference type="OrthoDB" id="8100937at2"/>
<dbReference type="Gene3D" id="2.60.120.200">
    <property type="match status" value="1"/>
</dbReference>
<evidence type="ECO:0000313" key="1">
    <source>
        <dbReference type="EMBL" id="SDA40336.1"/>
    </source>
</evidence>
<name>A0A1G5V4L3_9HYPH</name>
<dbReference type="AlphaFoldDB" id="A0A1G5V4L3"/>
<reference evidence="1 2" key="1">
    <citation type="submission" date="2016-10" db="EMBL/GenBank/DDBJ databases">
        <authorList>
            <person name="de Groot N.N."/>
        </authorList>
    </citation>
    <scope>NUCLEOTIDE SEQUENCE [LARGE SCALE GENOMIC DNA]</scope>
    <source>
        <strain evidence="1 2">CGMCC 1.12097</strain>
    </source>
</reference>
<accession>A0A1G5V4L3</accession>
<dbReference type="InterPro" id="IPR013320">
    <property type="entry name" value="ConA-like_dom_sf"/>
</dbReference>